<dbReference type="Gene3D" id="3.20.20.80">
    <property type="entry name" value="Glycosidases"/>
    <property type="match status" value="1"/>
</dbReference>
<reference evidence="5" key="1">
    <citation type="submission" date="2020-11" db="EMBL/GenBank/DDBJ databases">
        <authorList>
            <consortium name="DOE Joint Genome Institute"/>
            <person name="Ahrendt S."/>
            <person name="Riley R."/>
            <person name="Andreopoulos W."/>
            <person name="Labutti K."/>
            <person name="Pangilinan J."/>
            <person name="Ruiz-Duenas F.J."/>
            <person name="Barrasa J.M."/>
            <person name="Sanchez-Garcia M."/>
            <person name="Camarero S."/>
            <person name="Miyauchi S."/>
            <person name="Serrano A."/>
            <person name="Linde D."/>
            <person name="Babiker R."/>
            <person name="Drula E."/>
            <person name="Ayuso-Fernandez I."/>
            <person name="Pacheco R."/>
            <person name="Padilla G."/>
            <person name="Ferreira P."/>
            <person name="Barriuso J."/>
            <person name="Kellner H."/>
            <person name="Castanera R."/>
            <person name="Alfaro M."/>
            <person name="Ramirez L."/>
            <person name="Pisabarro A.G."/>
            <person name="Kuo A."/>
            <person name="Tritt A."/>
            <person name="Lipzen A."/>
            <person name="He G."/>
            <person name="Yan M."/>
            <person name="Ng V."/>
            <person name="Cullen D."/>
            <person name="Martin F."/>
            <person name="Rosso M.-N."/>
            <person name="Henrissat B."/>
            <person name="Hibbett D."/>
            <person name="Martinez A.T."/>
            <person name="Grigoriev I.V."/>
        </authorList>
    </citation>
    <scope>NUCLEOTIDE SEQUENCE</scope>
    <source>
        <strain evidence="5">AH 40177</strain>
    </source>
</reference>
<dbReference type="Proteomes" id="UP000772434">
    <property type="component" value="Unassembled WGS sequence"/>
</dbReference>
<accession>A0A9P5PS12</accession>
<keyword evidence="3" id="KW-0732">Signal</keyword>
<dbReference type="Pfam" id="PF00704">
    <property type="entry name" value="Glyco_hydro_18"/>
    <property type="match status" value="1"/>
</dbReference>
<feature type="domain" description="GH18" evidence="4">
    <location>
        <begin position="29"/>
        <end position="305"/>
    </location>
</feature>
<dbReference type="AlphaFoldDB" id="A0A9P5PS12"/>
<name>A0A9P5PS12_9AGAR</name>
<gene>
    <name evidence="5" type="ORF">BDP27DRAFT_1327682</name>
</gene>
<evidence type="ECO:0000256" key="2">
    <source>
        <dbReference type="ARBA" id="ARBA00023295"/>
    </source>
</evidence>
<organism evidence="5 6">
    <name type="scientific">Rhodocollybia butyracea</name>
    <dbReference type="NCBI Taxonomy" id="206335"/>
    <lineage>
        <taxon>Eukaryota</taxon>
        <taxon>Fungi</taxon>
        <taxon>Dikarya</taxon>
        <taxon>Basidiomycota</taxon>
        <taxon>Agaricomycotina</taxon>
        <taxon>Agaricomycetes</taxon>
        <taxon>Agaricomycetidae</taxon>
        <taxon>Agaricales</taxon>
        <taxon>Marasmiineae</taxon>
        <taxon>Omphalotaceae</taxon>
        <taxon>Rhodocollybia</taxon>
    </lineage>
</organism>
<sequence length="328" mass="35653">MFTLSALAFVLSGFFCVQITLGAPIPHKRDTSPYYVTYNDEAATPPDPQDIEPFNMVNLAFLLSSGNGSDVAGKWEQLSDSDRQSTLQQYEQAGIQIMVSAFGGEDAPTTNGLNATAVADSMAQWVIQYGVHGVDVDYEDFAAFGDGSGPGADWVIAFMKALRQQLPQGKYLISHAPIAPWFKTDGGPYLKIHQEVGDLIDWYNVQFYNQGSAYTTCDALITTMNDTNNPALMEIVANGVPIEKLVIGKPTSSADAGSGYMSPTDLANCLAQAKQQYGYDSGIMNWQYHTDGSTLAWIKGVLGGTSGSESSSKRQLVKRRLVRRLSPW</sequence>
<dbReference type="InterPro" id="IPR001223">
    <property type="entry name" value="Glyco_hydro18_cat"/>
</dbReference>
<dbReference type="OrthoDB" id="2978833at2759"/>
<dbReference type="EMBL" id="JADNRY010000064">
    <property type="protein sequence ID" value="KAF9068137.1"/>
    <property type="molecule type" value="Genomic_DNA"/>
</dbReference>
<dbReference type="GO" id="GO:0016798">
    <property type="term" value="F:hydrolase activity, acting on glycosyl bonds"/>
    <property type="evidence" value="ECO:0007669"/>
    <property type="project" value="UniProtKB-KW"/>
</dbReference>
<dbReference type="SUPFAM" id="SSF51445">
    <property type="entry name" value="(Trans)glycosidases"/>
    <property type="match status" value="1"/>
</dbReference>
<proteinExistence type="predicted"/>
<dbReference type="PROSITE" id="PS51910">
    <property type="entry name" value="GH18_2"/>
    <property type="match status" value="1"/>
</dbReference>
<dbReference type="CDD" id="cd00598">
    <property type="entry name" value="GH18_chitinase-like"/>
    <property type="match status" value="1"/>
</dbReference>
<feature type="chain" id="PRO_5040187895" evidence="3">
    <location>
        <begin position="23"/>
        <end position="328"/>
    </location>
</feature>
<dbReference type="InterPro" id="IPR017853">
    <property type="entry name" value="GH"/>
</dbReference>
<protein>
    <submittedName>
        <fullName evidence="5">Glycoside hydrolase superfamily</fullName>
    </submittedName>
</protein>
<feature type="signal peptide" evidence="3">
    <location>
        <begin position="1"/>
        <end position="22"/>
    </location>
</feature>
<evidence type="ECO:0000313" key="6">
    <source>
        <dbReference type="Proteomes" id="UP000772434"/>
    </source>
</evidence>
<keyword evidence="1 5" id="KW-0378">Hydrolase</keyword>
<dbReference type="InterPro" id="IPR050542">
    <property type="entry name" value="Glycosyl_Hydrlase18_Chitinase"/>
</dbReference>
<keyword evidence="6" id="KW-1185">Reference proteome</keyword>
<dbReference type="PANTHER" id="PTHR45708:SF49">
    <property type="entry name" value="ENDOCHITINASE"/>
    <property type="match status" value="1"/>
</dbReference>
<evidence type="ECO:0000313" key="5">
    <source>
        <dbReference type="EMBL" id="KAF9068137.1"/>
    </source>
</evidence>
<evidence type="ECO:0000256" key="1">
    <source>
        <dbReference type="ARBA" id="ARBA00022801"/>
    </source>
</evidence>
<dbReference type="PANTHER" id="PTHR45708">
    <property type="entry name" value="ENDOCHITINASE"/>
    <property type="match status" value="1"/>
</dbReference>
<comment type="caution">
    <text evidence="5">The sequence shown here is derived from an EMBL/GenBank/DDBJ whole genome shotgun (WGS) entry which is preliminary data.</text>
</comment>
<dbReference type="GO" id="GO:0005975">
    <property type="term" value="P:carbohydrate metabolic process"/>
    <property type="evidence" value="ECO:0007669"/>
    <property type="project" value="InterPro"/>
</dbReference>
<evidence type="ECO:0000259" key="4">
    <source>
        <dbReference type="PROSITE" id="PS51910"/>
    </source>
</evidence>
<keyword evidence="2" id="KW-0326">Glycosidase</keyword>
<evidence type="ECO:0000256" key="3">
    <source>
        <dbReference type="SAM" id="SignalP"/>
    </source>
</evidence>